<gene>
    <name evidence="1" type="ORF">E5331_13030</name>
</gene>
<name>A0AC61RDW9_9BACT</name>
<dbReference type="Proteomes" id="UP000306319">
    <property type="component" value="Unassembled WGS sequence"/>
</dbReference>
<accession>A0AC61RDW9</accession>
<keyword evidence="2" id="KW-1185">Reference proteome</keyword>
<dbReference type="EMBL" id="SRYB01000020">
    <property type="protein sequence ID" value="TGY77755.1"/>
    <property type="molecule type" value="Genomic_DNA"/>
</dbReference>
<reference evidence="1" key="1">
    <citation type="submission" date="2019-04" db="EMBL/GenBank/DDBJ databases">
        <title>Microbes associate with the intestines of laboratory mice.</title>
        <authorList>
            <person name="Navarre W."/>
            <person name="Wong E."/>
            <person name="Huang K."/>
            <person name="Tropini C."/>
            <person name="Ng K."/>
            <person name="Yu B."/>
        </authorList>
    </citation>
    <scope>NUCLEOTIDE SEQUENCE</scope>
    <source>
        <strain evidence="1">NM04_E33</strain>
    </source>
</reference>
<protein>
    <submittedName>
        <fullName evidence="1">Glycosyltransferase</fullName>
    </submittedName>
</protein>
<evidence type="ECO:0000313" key="1">
    <source>
        <dbReference type="EMBL" id="TGY77755.1"/>
    </source>
</evidence>
<organism evidence="1 2">
    <name type="scientific">Lepagella muris</name>
    <dbReference type="NCBI Taxonomy" id="3032870"/>
    <lineage>
        <taxon>Bacteria</taxon>
        <taxon>Pseudomonadati</taxon>
        <taxon>Bacteroidota</taxon>
        <taxon>Bacteroidia</taxon>
        <taxon>Bacteroidales</taxon>
        <taxon>Muribaculaceae</taxon>
        <taxon>Lepagella</taxon>
    </lineage>
</organism>
<sequence length="397" mass="44960">MFDSEINIASWICLIALCVSSVIAILARFIPIIRTARTANAQKGEAELVEFHEGEEVPKASVIVYCFINEDSLMEYLDVLMNQDYPNYEVILINEGSYDVSFSLAERLQQKYPERLYVTFIPPESHNVSRRKLALTIGLKAAKGEIVVTTASNCIITSPHWLSLMMQPFIGSDRTDVVLGYAHINFANLRGPSKWYKEFDATLTACQWLGAAINHYPYRGDGFNLAYRRHLFFEQKGYSKTLHLMNGDDDLFIHDIATRTNTDVMIAPDAILTYDYGEAANRIMSDLKERYQFTAQMLPRLPFLRAGLGSAMQITATVCGIAAAVLALPNILPLIVACSLLAILNTCEILLYRKAARALGSVCLWWALPLFLLWHPIGNLIFKYRYRNQRKKNFTFT</sequence>
<proteinExistence type="predicted"/>
<comment type="caution">
    <text evidence="1">The sequence shown here is derived from an EMBL/GenBank/DDBJ whole genome shotgun (WGS) entry which is preliminary data.</text>
</comment>
<evidence type="ECO:0000313" key="2">
    <source>
        <dbReference type="Proteomes" id="UP000306319"/>
    </source>
</evidence>